<proteinExistence type="predicted"/>
<dbReference type="Proteomes" id="UP000199608">
    <property type="component" value="Unassembled WGS sequence"/>
</dbReference>
<organism evidence="1 2">
    <name type="scientific">Desulfobacula phenolica</name>
    <dbReference type="NCBI Taxonomy" id="90732"/>
    <lineage>
        <taxon>Bacteria</taxon>
        <taxon>Pseudomonadati</taxon>
        <taxon>Thermodesulfobacteriota</taxon>
        <taxon>Desulfobacteria</taxon>
        <taxon>Desulfobacterales</taxon>
        <taxon>Desulfobacteraceae</taxon>
        <taxon>Desulfobacula</taxon>
    </lineage>
</organism>
<accession>A0A1H2H4L5</accession>
<sequence>MGRLTNLRGVDPVLTTLARGYSNAELIAAALFPVVLVPKEAGQYPEFGKEAFKLYNTERALRGKSNRMDPEALNWVDFTTKENDIEYPIDYREKNEALFNTQKHGTVTVQNILLLQREYQAAALAQNVATYGASNKVVLSGTSQFTDYTNSDPVAVVDAGKEAIRAKTGKYPNTMTMGAVTFKTLKEHPKLIEKIKYSMKGVLTVELLKQIFDIETLKIGKAVYADDDGTFHDVWSDNITLAYVPKKQSGMDRDWHEPSFGYTLRRTGYPFVDRYEEGKKLELVRDTDNFVVKVVGADAGYLISDTNG</sequence>
<reference evidence="2" key="1">
    <citation type="submission" date="2016-10" db="EMBL/GenBank/DDBJ databases">
        <authorList>
            <person name="Varghese N."/>
            <person name="Submissions S."/>
        </authorList>
    </citation>
    <scope>NUCLEOTIDE SEQUENCE [LARGE SCALE GENOMIC DNA]</scope>
    <source>
        <strain evidence="2">DSM 3384</strain>
    </source>
</reference>
<evidence type="ECO:0008006" key="3">
    <source>
        <dbReference type="Google" id="ProtNLM"/>
    </source>
</evidence>
<dbReference type="InterPro" id="IPR005564">
    <property type="entry name" value="Major_capsid_GpE"/>
</dbReference>
<dbReference type="AlphaFoldDB" id="A0A1H2H4L5"/>
<keyword evidence="2" id="KW-1185">Reference proteome</keyword>
<protein>
    <recommendedName>
        <fullName evidence="3">Phage major capsid protein E</fullName>
    </recommendedName>
</protein>
<evidence type="ECO:0000313" key="2">
    <source>
        <dbReference type="Proteomes" id="UP000199608"/>
    </source>
</evidence>
<dbReference type="Gene3D" id="3.90.1690.10">
    <property type="entry name" value="phage-related protein like domain"/>
    <property type="match status" value="1"/>
</dbReference>
<dbReference type="InterPro" id="IPR053738">
    <property type="entry name" value="Lambda_capsid_assembly"/>
</dbReference>
<gene>
    <name evidence="1" type="ORF">SAMN04487931_10645</name>
</gene>
<dbReference type="Pfam" id="PF03864">
    <property type="entry name" value="Phage_cap_E"/>
    <property type="match status" value="1"/>
</dbReference>
<evidence type="ECO:0000313" key="1">
    <source>
        <dbReference type="EMBL" id="SDU26827.1"/>
    </source>
</evidence>
<dbReference type="RefSeq" id="WP_092233989.1">
    <property type="nucleotide sequence ID" value="NZ_FNLL01000006.1"/>
</dbReference>
<name>A0A1H2H4L5_9BACT</name>
<dbReference type="EMBL" id="FNLL01000006">
    <property type="protein sequence ID" value="SDU26827.1"/>
    <property type="molecule type" value="Genomic_DNA"/>
</dbReference>